<sequence length="220" mass="24524">MCHGDEGSQYLGYIMTLASGIKMTRDEGYRTGQAGEEIMIKSADKGGALVVMDHNKYVGEVLKQLGDPELYERLPFDPKFEIARKIKPIVGEALEKQIIDKDLSEFLIIEHPTTPVMYILPKIHKFLEDPTGRPIVSGCNSILPNIGVYLDRILNPIAECTDSFVRDTIDFLQKNDQVRISGEIIVASFDVTSLYTSIDHSKGLYAVGKKLISTNLSEET</sequence>
<keyword evidence="2" id="KW-1185">Reference proteome</keyword>
<dbReference type="Proteomes" id="UP001176940">
    <property type="component" value="Unassembled WGS sequence"/>
</dbReference>
<proteinExistence type="predicted"/>
<dbReference type="PANTHER" id="PTHR21301:SF12">
    <property type="match status" value="1"/>
</dbReference>
<accession>A0ABN9MIP1</accession>
<name>A0ABN9MIP1_9NEOB</name>
<reference evidence="1" key="1">
    <citation type="submission" date="2023-07" db="EMBL/GenBank/DDBJ databases">
        <authorList>
            <person name="Stuckert A."/>
        </authorList>
    </citation>
    <scope>NUCLEOTIDE SEQUENCE</scope>
</reference>
<evidence type="ECO:0000313" key="1">
    <source>
        <dbReference type="EMBL" id="CAJ0964081.1"/>
    </source>
</evidence>
<dbReference type="PANTHER" id="PTHR21301">
    <property type="entry name" value="REVERSE TRANSCRIPTASE"/>
    <property type="match status" value="1"/>
</dbReference>
<evidence type="ECO:0000313" key="2">
    <source>
        <dbReference type="Proteomes" id="UP001176940"/>
    </source>
</evidence>
<comment type="caution">
    <text evidence="1">The sequence shown here is derived from an EMBL/GenBank/DDBJ whole genome shotgun (WGS) entry which is preliminary data.</text>
</comment>
<dbReference type="EMBL" id="CAUEEQ010059019">
    <property type="protein sequence ID" value="CAJ0964081.1"/>
    <property type="molecule type" value="Genomic_DNA"/>
</dbReference>
<protein>
    <submittedName>
        <fullName evidence="1">Uncharacterized protein</fullName>
    </submittedName>
</protein>
<gene>
    <name evidence="1" type="ORF">RIMI_LOCUS18925102</name>
</gene>
<organism evidence="1 2">
    <name type="scientific">Ranitomeya imitator</name>
    <name type="common">mimic poison frog</name>
    <dbReference type="NCBI Taxonomy" id="111125"/>
    <lineage>
        <taxon>Eukaryota</taxon>
        <taxon>Metazoa</taxon>
        <taxon>Chordata</taxon>
        <taxon>Craniata</taxon>
        <taxon>Vertebrata</taxon>
        <taxon>Euteleostomi</taxon>
        <taxon>Amphibia</taxon>
        <taxon>Batrachia</taxon>
        <taxon>Anura</taxon>
        <taxon>Neobatrachia</taxon>
        <taxon>Hyloidea</taxon>
        <taxon>Dendrobatidae</taxon>
        <taxon>Dendrobatinae</taxon>
        <taxon>Ranitomeya</taxon>
    </lineage>
</organism>